<keyword evidence="2" id="KW-0479">Metal-binding</keyword>
<keyword evidence="1" id="KW-0349">Heme</keyword>
<evidence type="ECO:0000256" key="1">
    <source>
        <dbReference type="ARBA" id="ARBA00022617"/>
    </source>
</evidence>
<dbReference type="InterPro" id="IPR009056">
    <property type="entry name" value="Cyt_c-like_dom"/>
</dbReference>
<dbReference type="Proteomes" id="UP000789752">
    <property type="component" value="Unassembled WGS sequence"/>
</dbReference>
<dbReference type="Pfam" id="PF13442">
    <property type="entry name" value="Cytochrome_CBB3"/>
    <property type="match status" value="1"/>
</dbReference>
<dbReference type="EMBL" id="CAJQYY010000041">
    <property type="protein sequence ID" value="CAG4923674.1"/>
    <property type="molecule type" value="Genomic_DNA"/>
</dbReference>
<organism evidence="5 6">
    <name type="scientific">Paraburkholderia gardini</name>
    <dbReference type="NCBI Taxonomy" id="2823469"/>
    <lineage>
        <taxon>Bacteria</taxon>
        <taxon>Pseudomonadati</taxon>
        <taxon>Pseudomonadota</taxon>
        <taxon>Betaproteobacteria</taxon>
        <taxon>Burkholderiales</taxon>
        <taxon>Burkholderiaceae</taxon>
        <taxon>Paraburkholderia</taxon>
    </lineage>
</organism>
<evidence type="ECO:0000256" key="2">
    <source>
        <dbReference type="ARBA" id="ARBA00022723"/>
    </source>
</evidence>
<proteinExistence type="predicted"/>
<evidence type="ECO:0000259" key="4">
    <source>
        <dbReference type="Pfam" id="PF13442"/>
    </source>
</evidence>
<reference evidence="5 6" key="1">
    <citation type="submission" date="2021-04" db="EMBL/GenBank/DDBJ databases">
        <authorList>
            <person name="Vanwijnsberghe S."/>
        </authorList>
    </citation>
    <scope>NUCLEOTIDE SEQUENCE [LARGE SCALE GENOMIC DNA]</scope>
    <source>
        <strain evidence="5 6">LMG 32171</strain>
    </source>
</reference>
<name>A0ABM8UAM3_9BURK</name>
<keyword evidence="3" id="KW-0408">Iron</keyword>
<gene>
    <name evidence="5" type="ORF">R54767_05017</name>
</gene>
<evidence type="ECO:0000313" key="6">
    <source>
        <dbReference type="Proteomes" id="UP000789752"/>
    </source>
</evidence>
<comment type="caution">
    <text evidence="5">The sequence shown here is derived from an EMBL/GenBank/DDBJ whole genome shotgun (WGS) entry which is preliminary data.</text>
</comment>
<evidence type="ECO:0000313" key="5">
    <source>
        <dbReference type="EMBL" id="CAG4923674.1"/>
    </source>
</evidence>
<sequence length="86" mass="9095">MQKGGYECHGIFGQGSISTGPALAPNPIPLPAMEAYVHDPKGQMPPFSAKILPDDDISKIRAYLASIPPNPSADSIALLSNGKRHE</sequence>
<dbReference type="RefSeq" id="WP_228983608.1">
    <property type="nucleotide sequence ID" value="NZ_CAJQYY010000041.1"/>
</dbReference>
<evidence type="ECO:0000256" key="3">
    <source>
        <dbReference type="ARBA" id="ARBA00023004"/>
    </source>
</evidence>
<accession>A0ABM8UAM3</accession>
<dbReference type="InterPro" id="IPR036909">
    <property type="entry name" value="Cyt_c-like_dom_sf"/>
</dbReference>
<dbReference type="SUPFAM" id="SSF46626">
    <property type="entry name" value="Cytochrome c"/>
    <property type="match status" value="1"/>
</dbReference>
<protein>
    <recommendedName>
        <fullName evidence="4">Cytochrome c domain-containing protein</fullName>
    </recommendedName>
</protein>
<keyword evidence="6" id="KW-1185">Reference proteome</keyword>
<feature type="domain" description="Cytochrome c" evidence="4">
    <location>
        <begin position="7"/>
        <end position="64"/>
    </location>
</feature>
<dbReference type="Gene3D" id="1.10.760.10">
    <property type="entry name" value="Cytochrome c-like domain"/>
    <property type="match status" value="1"/>
</dbReference>